<reference evidence="6" key="2">
    <citation type="submission" date="2010-04" db="EMBL/GenBank/DDBJ databases">
        <title>Genome sequence of Salinibacter ruber M8.</title>
        <authorList>
            <consortium name="Genoscope"/>
        </authorList>
    </citation>
    <scope>NUCLEOTIDE SEQUENCE [LARGE SCALE GENOMIC DNA]</scope>
    <source>
        <strain evidence="6">M8</strain>
        <plasmid evidence="6">pSR84</plasmid>
    </source>
</reference>
<keyword evidence="5" id="KW-0614">Plasmid</keyword>
<accession>D6CW09</accession>
<comment type="similarity">
    <text evidence="1">Belongs to the glycosyltransferase 2 family.</text>
</comment>
<dbReference type="EMBL" id="FP565813">
    <property type="protein sequence ID" value="CBH22838.1"/>
    <property type="molecule type" value="Genomic_DNA"/>
</dbReference>
<dbReference type="Proteomes" id="UP000000933">
    <property type="component" value="Plasmid pSR84"/>
</dbReference>
<evidence type="ECO:0000256" key="1">
    <source>
        <dbReference type="ARBA" id="ARBA00006739"/>
    </source>
</evidence>
<dbReference type="SUPFAM" id="SSF53448">
    <property type="entry name" value="Nucleotide-diphospho-sugar transferases"/>
    <property type="match status" value="1"/>
</dbReference>
<dbReference type="RefSeq" id="WP_013124673.1">
    <property type="nucleotide sequence ID" value="NC_014157.1"/>
</dbReference>
<sequence>MLWTLLNSLLFLGAGSAVAYLVLFAAAARWGAGPNRSPRPSSWPRLAVYIPAYKEDAVIVDTARRAAEHDYPGAFEVVVIADSLRPDTMAALDELPITVVPIDVEESTKGTALNRGLDTTPEAAYDAAVVLDADNVMAPGFLGQVARSVADGARVVQGRRVAKNHDTALARLDGASEAINNQIFRRGHCALGLSAALIGSGMALEMDLFRRLMAAIDTPDGFDKELELRLLRAGTRIEYAPDAVVYDEKVRADAVFVDQRRRWIGAQARYLRQHFAEGLRALVRGGPLDYVDKVAQMLLPPRALLLAVLPALAVANAAVGSIGWAGAWAGGAALLAAGLVAAVPADRDDLSVAALLSALPRGVWLGLRALLRSREGLAPNTSTPHHASQASPSSS</sequence>
<dbReference type="Pfam" id="PF13641">
    <property type="entry name" value="Glyco_tranf_2_3"/>
    <property type="match status" value="1"/>
</dbReference>
<geneLocation type="plasmid" evidence="5 6">
    <name>pSR84</name>
</geneLocation>
<gene>
    <name evidence="5" type="primary">wcaA</name>
    <name evidence="5" type="ORF">SRM_p84032</name>
</gene>
<evidence type="ECO:0000256" key="4">
    <source>
        <dbReference type="SAM" id="Phobius"/>
    </source>
</evidence>
<keyword evidence="4" id="KW-0472">Membrane</keyword>
<evidence type="ECO:0000256" key="3">
    <source>
        <dbReference type="ARBA" id="ARBA00022679"/>
    </source>
</evidence>
<keyword evidence="3 5" id="KW-0808">Transferase</keyword>
<evidence type="ECO:0000313" key="6">
    <source>
        <dbReference type="Proteomes" id="UP000000933"/>
    </source>
</evidence>
<protein>
    <submittedName>
        <fullName evidence="5">Glycosyl transferase, family 2</fullName>
    </submittedName>
</protein>
<dbReference type="KEGG" id="srm:SRM_p84032"/>
<keyword evidence="2" id="KW-0328">Glycosyltransferase</keyword>
<dbReference type="AlphaFoldDB" id="D6CW09"/>
<evidence type="ECO:0000256" key="2">
    <source>
        <dbReference type="ARBA" id="ARBA00022676"/>
    </source>
</evidence>
<dbReference type="InterPro" id="IPR029044">
    <property type="entry name" value="Nucleotide-diphossugar_trans"/>
</dbReference>
<dbReference type="CAZy" id="GT2">
    <property type="family name" value="Glycosyltransferase Family 2"/>
</dbReference>
<name>D6CW09_SALRM</name>
<dbReference type="GO" id="GO:0016757">
    <property type="term" value="F:glycosyltransferase activity"/>
    <property type="evidence" value="ECO:0007669"/>
    <property type="project" value="UniProtKB-KW"/>
</dbReference>
<dbReference type="PANTHER" id="PTHR43630">
    <property type="entry name" value="POLY-BETA-1,6-N-ACETYL-D-GLUCOSAMINE SYNTHASE"/>
    <property type="match status" value="1"/>
</dbReference>
<proteinExistence type="inferred from homology"/>
<dbReference type="Gene3D" id="3.90.550.10">
    <property type="entry name" value="Spore Coat Polysaccharide Biosynthesis Protein SpsA, Chain A"/>
    <property type="match status" value="1"/>
</dbReference>
<feature type="transmembrane region" description="Helical" evidence="4">
    <location>
        <begin position="6"/>
        <end position="28"/>
    </location>
</feature>
<keyword evidence="4" id="KW-1133">Transmembrane helix</keyword>
<dbReference type="PANTHER" id="PTHR43630:SF1">
    <property type="entry name" value="POLY-BETA-1,6-N-ACETYL-D-GLUCOSAMINE SYNTHASE"/>
    <property type="match status" value="1"/>
</dbReference>
<dbReference type="HOGENOM" id="CLU_023978_5_1_10"/>
<dbReference type="PATRIC" id="fig|761659.10.peg.3509"/>
<keyword evidence="4" id="KW-0812">Transmembrane</keyword>
<organism evidence="5 6">
    <name type="scientific">Salinibacter ruber (strain M8)</name>
    <dbReference type="NCBI Taxonomy" id="761659"/>
    <lineage>
        <taxon>Bacteria</taxon>
        <taxon>Pseudomonadati</taxon>
        <taxon>Rhodothermota</taxon>
        <taxon>Rhodothermia</taxon>
        <taxon>Rhodothermales</taxon>
        <taxon>Salinibacteraceae</taxon>
        <taxon>Salinibacter</taxon>
    </lineage>
</organism>
<reference evidence="5 6" key="1">
    <citation type="journal article" date="2010" name="ISME J.">
        <title>Fine-scale evolution: genomic, phenotypic and ecological differentiation in two coexisting Salinibacter ruber strains.</title>
        <authorList>
            <person name="Pena A."/>
            <person name="Teeling H."/>
            <person name="Huerta-Cepas J."/>
            <person name="Santos F."/>
            <person name="Yarza P."/>
            <person name="Brito-Echeverria J."/>
            <person name="Lucio M."/>
            <person name="Schmitt-Kopplin P."/>
            <person name="Meseguer I."/>
            <person name="Schenowitz C."/>
            <person name="Dossat C."/>
            <person name="Barbe V."/>
            <person name="Dopazo J."/>
            <person name="Rossello-Mora R."/>
            <person name="Schuler M."/>
            <person name="Glockner F.O."/>
            <person name="Amann R."/>
            <person name="Gabaldon T."/>
            <person name="Anton J."/>
        </authorList>
    </citation>
    <scope>NUCLEOTIDE SEQUENCE [LARGE SCALE GENOMIC DNA]</scope>
    <source>
        <strain evidence="5 6">M8</strain>
        <plasmid evidence="6">pSR84</plasmid>
    </source>
</reference>
<evidence type="ECO:0000313" key="5">
    <source>
        <dbReference type="EMBL" id="CBH22838.1"/>
    </source>
</evidence>